<organism evidence="3">
    <name type="scientific">marine sediment metagenome</name>
    <dbReference type="NCBI Taxonomy" id="412755"/>
    <lineage>
        <taxon>unclassified sequences</taxon>
        <taxon>metagenomes</taxon>
        <taxon>ecological metagenomes</taxon>
    </lineage>
</organism>
<evidence type="ECO:0000256" key="1">
    <source>
        <dbReference type="SAM" id="Phobius"/>
    </source>
</evidence>
<keyword evidence="1" id="KW-0812">Transmembrane</keyword>
<dbReference type="Pfam" id="PF04892">
    <property type="entry name" value="VanZ"/>
    <property type="match status" value="1"/>
</dbReference>
<feature type="transmembrane region" description="Helical" evidence="1">
    <location>
        <begin position="12"/>
        <end position="32"/>
    </location>
</feature>
<evidence type="ECO:0000313" key="3">
    <source>
        <dbReference type="EMBL" id="GAG27126.1"/>
    </source>
</evidence>
<keyword evidence="1" id="KW-1133">Transmembrane helix</keyword>
<feature type="transmembrane region" description="Helical" evidence="1">
    <location>
        <begin position="44"/>
        <end position="61"/>
    </location>
</feature>
<dbReference type="InterPro" id="IPR006976">
    <property type="entry name" value="VanZ-like"/>
</dbReference>
<name>X0XQH4_9ZZZZ</name>
<dbReference type="EMBL" id="BARS01033591">
    <property type="protein sequence ID" value="GAG27126.1"/>
    <property type="molecule type" value="Genomic_DNA"/>
</dbReference>
<comment type="caution">
    <text evidence="3">The sequence shown here is derived from an EMBL/GenBank/DDBJ whole genome shotgun (WGS) entry which is preliminary data.</text>
</comment>
<proteinExistence type="predicted"/>
<gene>
    <name evidence="3" type="ORF">S01H1_52000</name>
</gene>
<dbReference type="NCBIfam" id="NF037970">
    <property type="entry name" value="vanZ_1"/>
    <property type="match status" value="1"/>
</dbReference>
<keyword evidence="1" id="KW-0472">Membrane</keyword>
<feature type="domain" description="VanZ-like" evidence="2">
    <location>
        <begin position="17"/>
        <end position="62"/>
    </location>
</feature>
<reference evidence="3" key="1">
    <citation type="journal article" date="2014" name="Front. Microbiol.">
        <title>High frequency of phylogenetically diverse reductive dehalogenase-homologous genes in deep subseafloor sedimentary metagenomes.</title>
        <authorList>
            <person name="Kawai M."/>
            <person name="Futagami T."/>
            <person name="Toyoda A."/>
            <person name="Takaki Y."/>
            <person name="Nishi S."/>
            <person name="Hori S."/>
            <person name="Arai W."/>
            <person name="Tsubouchi T."/>
            <person name="Morono Y."/>
            <person name="Uchiyama I."/>
            <person name="Ito T."/>
            <person name="Fujiyama A."/>
            <person name="Inagaki F."/>
            <person name="Takami H."/>
        </authorList>
    </citation>
    <scope>NUCLEOTIDE SEQUENCE</scope>
    <source>
        <strain evidence="3">Expedition CK06-06</strain>
    </source>
</reference>
<dbReference type="AlphaFoldDB" id="X0XQH4"/>
<evidence type="ECO:0000259" key="2">
    <source>
        <dbReference type="Pfam" id="PF04892"/>
    </source>
</evidence>
<protein>
    <recommendedName>
        <fullName evidence="2">VanZ-like domain-containing protein</fullName>
    </recommendedName>
</protein>
<accession>X0XQH4</accession>
<sequence>MPNVNSERCALRHYAILAIVMAVFAALDEILQQFVNRHCSFEDWVADICGVFVGLVLFYMFRSSLRKLVRH</sequence>